<evidence type="ECO:0008006" key="14">
    <source>
        <dbReference type="Google" id="ProtNLM"/>
    </source>
</evidence>
<evidence type="ECO:0000256" key="6">
    <source>
        <dbReference type="ARBA" id="ARBA00022968"/>
    </source>
</evidence>
<comment type="similarity">
    <text evidence="2">Belongs to the glycosyltransferase 29 family.</text>
</comment>
<dbReference type="GO" id="GO:0009311">
    <property type="term" value="P:oligosaccharide metabolic process"/>
    <property type="evidence" value="ECO:0007669"/>
    <property type="project" value="TreeGrafter"/>
</dbReference>
<evidence type="ECO:0000256" key="5">
    <source>
        <dbReference type="ARBA" id="ARBA00022692"/>
    </source>
</evidence>
<dbReference type="RefSeq" id="XP_038075732.1">
    <property type="nucleotide sequence ID" value="XM_038219804.1"/>
</dbReference>
<keyword evidence="8" id="KW-0333">Golgi apparatus</keyword>
<keyword evidence="10" id="KW-0325">Glycoprotein</keyword>
<dbReference type="InterPro" id="IPR050943">
    <property type="entry name" value="Glycosyltr_29_Sialyltrsf"/>
</dbReference>
<evidence type="ECO:0000256" key="10">
    <source>
        <dbReference type="ARBA" id="ARBA00023180"/>
    </source>
</evidence>
<keyword evidence="3" id="KW-0328">Glycosyltransferase</keyword>
<dbReference type="GO" id="GO:0003828">
    <property type="term" value="F:alpha-N-acetylneuraminate alpha-2,8-sialyltransferase activity"/>
    <property type="evidence" value="ECO:0007669"/>
    <property type="project" value="TreeGrafter"/>
</dbReference>
<dbReference type="GeneID" id="119743410"/>
<dbReference type="AlphaFoldDB" id="A0A914BJV8"/>
<organism evidence="12 13">
    <name type="scientific">Patiria miniata</name>
    <name type="common">Bat star</name>
    <name type="synonym">Asterina miniata</name>
    <dbReference type="NCBI Taxonomy" id="46514"/>
    <lineage>
        <taxon>Eukaryota</taxon>
        <taxon>Metazoa</taxon>
        <taxon>Echinodermata</taxon>
        <taxon>Eleutherozoa</taxon>
        <taxon>Asterozoa</taxon>
        <taxon>Asteroidea</taxon>
        <taxon>Valvatacea</taxon>
        <taxon>Valvatida</taxon>
        <taxon>Asterinidae</taxon>
        <taxon>Patiria</taxon>
    </lineage>
</organism>
<dbReference type="PANTHER" id="PTHR11987:SF54">
    <property type="entry name" value="ST8 ALPHA-N-ACETYL-NEURAMINIDE ALPHA-2,8-SIALYLTRANSFERASE 6"/>
    <property type="match status" value="1"/>
</dbReference>
<proteinExistence type="inferred from homology"/>
<keyword evidence="4" id="KW-0808">Transferase</keyword>
<feature type="compositionally biased region" description="Basic and acidic residues" evidence="11">
    <location>
        <begin position="63"/>
        <end position="78"/>
    </location>
</feature>
<dbReference type="OMA" id="CIMDILP"/>
<dbReference type="InterPro" id="IPR001675">
    <property type="entry name" value="Glyco_trans_29"/>
</dbReference>
<dbReference type="InterPro" id="IPR038578">
    <property type="entry name" value="GT29-like_sf"/>
</dbReference>
<evidence type="ECO:0000256" key="7">
    <source>
        <dbReference type="ARBA" id="ARBA00022989"/>
    </source>
</evidence>
<evidence type="ECO:0000256" key="1">
    <source>
        <dbReference type="ARBA" id="ARBA00004323"/>
    </source>
</evidence>
<keyword evidence="5" id="KW-0812">Transmembrane</keyword>
<dbReference type="GO" id="GO:0000139">
    <property type="term" value="C:Golgi membrane"/>
    <property type="evidence" value="ECO:0007669"/>
    <property type="project" value="UniProtKB-SubCell"/>
</dbReference>
<dbReference type="OrthoDB" id="10264956at2759"/>
<keyword evidence="6" id="KW-0735">Signal-anchor</keyword>
<comment type="subcellular location">
    <subcellularLocation>
        <location evidence="1">Golgi apparatus membrane</location>
        <topology evidence="1">Single-pass type II membrane protein</topology>
    </subcellularLocation>
</comment>
<dbReference type="Proteomes" id="UP000887568">
    <property type="component" value="Unplaced"/>
</dbReference>
<evidence type="ECO:0000256" key="9">
    <source>
        <dbReference type="ARBA" id="ARBA00023136"/>
    </source>
</evidence>
<sequence length="394" mass="43700">MRRYSRLRGVIALVLVAVCVLELLLVAFGGSGETNQDLHREESLVGALAGVKSKRIHVMGSLKSHDSRPSDEAHEHAQKTQPSAPTDNRTASEGGTQTSYSIDEVIANLSKPWVGNETRKVGIRRKLDSVMNATEYAVLTKQFTVLGQNLTFAIAPSVVRNLTNEVYQMLPEQSPFSTLKMKRCSVVGNGGILKHSYCGKAIDGSDFVFRCNAAPLKGYQQHTGRKSNMTSINPGGVIAAKYKRLPDIGHRNRFLTDMKAYGDLLIPVYGVNINAYTTSMLALRLLHQKGSTTRGLIINPDHFRGLQDMWSEMGLRSRMTTGFYLASVALSVCNSTDLYGFWPFAKGPNHRAVSYHYYDRLNISKGVHNFNWEFDVLYRLHMGGVLQMHAGPCT</sequence>
<evidence type="ECO:0000256" key="11">
    <source>
        <dbReference type="SAM" id="MobiDB-lite"/>
    </source>
</evidence>
<evidence type="ECO:0000256" key="8">
    <source>
        <dbReference type="ARBA" id="ARBA00023034"/>
    </source>
</evidence>
<dbReference type="PANTHER" id="PTHR11987">
    <property type="entry name" value="ALPHA-2,8-SIALYLTRANSFERASE"/>
    <property type="match status" value="1"/>
</dbReference>
<evidence type="ECO:0000313" key="13">
    <source>
        <dbReference type="Proteomes" id="UP000887568"/>
    </source>
</evidence>
<evidence type="ECO:0000256" key="2">
    <source>
        <dbReference type="ARBA" id="ARBA00006003"/>
    </source>
</evidence>
<evidence type="ECO:0000256" key="4">
    <source>
        <dbReference type="ARBA" id="ARBA00022679"/>
    </source>
</evidence>
<feature type="compositionally biased region" description="Polar residues" evidence="11">
    <location>
        <begin position="79"/>
        <end position="97"/>
    </location>
</feature>
<keyword evidence="7" id="KW-1133">Transmembrane helix</keyword>
<protein>
    <recommendedName>
        <fullName evidence="14">Alpha-2,8-sialyltransferase 8B-like</fullName>
    </recommendedName>
</protein>
<evidence type="ECO:0000256" key="3">
    <source>
        <dbReference type="ARBA" id="ARBA00022676"/>
    </source>
</evidence>
<evidence type="ECO:0000313" key="12">
    <source>
        <dbReference type="EnsemblMetazoa" id="XP_038075732.1"/>
    </source>
</evidence>
<keyword evidence="9" id="KW-0472">Membrane</keyword>
<name>A0A914BJV8_PATMI</name>
<dbReference type="Pfam" id="PF00777">
    <property type="entry name" value="Glyco_transf_29"/>
    <property type="match status" value="1"/>
</dbReference>
<dbReference type="CDD" id="cd23963">
    <property type="entry name" value="GT29_ST8SIA"/>
    <property type="match status" value="1"/>
</dbReference>
<accession>A0A914BJV8</accession>
<dbReference type="GO" id="GO:0006491">
    <property type="term" value="P:N-glycan processing"/>
    <property type="evidence" value="ECO:0007669"/>
    <property type="project" value="TreeGrafter"/>
</dbReference>
<dbReference type="EnsemblMetazoa" id="XM_038219804.1">
    <property type="protein sequence ID" value="XP_038075732.1"/>
    <property type="gene ID" value="LOC119743410"/>
</dbReference>
<feature type="region of interest" description="Disordered" evidence="11">
    <location>
        <begin position="61"/>
        <end position="97"/>
    </location>
</feature>
<dbReference type="Gene3D" id="3.90.1480.20">
    <property type="entry name" value="Glycosyl transferase family 29"/>
    <property type="match status" value="1"/>
</dbReference>
<keyword evidence="13" id="KW-1185">Reference proteome</keyword>
<reference evidence="12" key="1">
    <citation type="submission" date="2022-11" db="UniProtKB">
        <authorList>
            <consortium name="EnsemblMetazoa"/>
        </authorList>
    </citation>
    <scope>IDENTIFICATION</scope>
</reference>